<comment type="caution">
    <text evidence="3">The sequence shown here is derived from an EMBL/GenBank/DDBJ whole genome shotgun (WGS) entry which is preliminary data.</text>
</comment>
<evidence type="ECO:0000313" key="4">
    <source>
        <dbReference type="Proteomes" id="UP000691718"/>
    </source>
</evidence>
<dbReference type="GO" id="GO:0016020">
    <property type="term" value="C:membrane"/>
    <property type="evidence" value="ECO:0007669"/>
    <property type="project" value="TreeGrafter"/>
</dbReference>
<dbReference type="OrthoDB" id="6500128at2759"/>
<dbReference type="InterPro" id="IPR050173">
    <property type="entry name" value="ABC_transporter_C-like"/>
</dbReference>
<gene>
    <name evidence="3" type="ORF">PAPOLLO_LOCUS10777</name>
</gene>
<evidence type="ECO:0000313" key="3">
    <source>
        <dbReference type="EMBL" id="CAG4984042.1"/>
    </source>
</evidence>
<sequence length="123" mass="13849">MEPSSNFETLETMNASNSAIEGYKRTDTLIQTTIRNKFADCTVLTIAHRLHTVMDSDKVLVMDAGQMVEFDHPHILLKKSDGFLRSMVDQTGKVMAETLARVARYKIEVIDYKFAFAATNLTS</sequence>
<evidence type="ECO:0000256" key="2">
    <source>
        <dbReference type="ARBA" id="ARBA00022840"/>
    </source>
</evidence>
<evidence type="ECO:0000256" key="1">
    <source>
        <dbReference type="ARBA" id="ARBA00022741"/>
    </source>
</evidence>
<dbReference type="Proteomes" id="UP000691718">
    <property type="component" value="Unassembled WGS sequence"/>
</dbReference>
<name>A0A8S3WV67_PARAO</name>
<dbReference type="PANTHER" id="PTHR24223:SF448">
    <property type="entry name" value="FI20146P1-RELATED"/>
    <property type="match status" value="1"/>
</dbReference>
<dbReference type="AlphaFoldDB" id="A0A8S3WV67"/>
<keyword evidence="4" id="KW-1185">Reference proteome</keyword>
<accession>A0A8S3WV67</accession>
<dbReference type="EMBL" id="CAJQZP010000774">
    <property type="protein sequence ID" value="CAG4984042.1"/>
    <property type="molecule type" value="Genomic_DNA"/>
</dbReference>
<protein>
    <submittedName>
        <fullName evidence="3">(apollo) hypothetical protein</fullName>
    </submittedName>
</protein>
<keyword evidence="2" id="KW-0067">ATP-binding</keyword>
<keyword evidence="1" id="KW-0547">Nucleotide-binding</keyword>
<proteinExistence type="predicted"/>
<organism evidence="3 4">
    <name type="scientific">Parnassius apollo</name>
    <name type="common">Apollo butterfly</name>
    <name type="synonym">Papilio apollo</name>
    <dbReference type="NCBI Taxonomy" id="110799"/>
    <lineage>
        <taxon>Eukaryota</taxon>
        <taxon>Metazoa</taxon>
        <taxon>Ecdysozoa</taxon>
        <taxon>Arthropoda</taxon>
        <taxon>Hexapoda</taxon>
        <taxon>Insecta</taxon>
        <taxon>Pterygota</taxon>
        <taxon>Neoptera</taxon>
        <taxon>Endopterygota</taxon>
        <taxon>Lepidoptera</taxon>
        <taxon>Glossata</taxon>
        <taxon>Ditrysia</taxon>
        <taxon>Papilionoidea</taxon>
        <taxon>Papilionidae</taxon>
        <taxon>Parnassiinae</taxon>
        <taxon>Parnassini</taxon>
        <taxon>Parnassius</taxon>
        <taxon>Parnassius</taxon>
    </lineage>
</organism>
<dbReference type="PANTHER" id="PTHR24223">
    <property type="entry name" value="ATP-BINDING CASSETTE SUB-FAMILY C"/>
    <property type="match status" value="1"/>
</dbReference>
<dbReference type="GO" id="GO:0042626">
    <property type="term" value="F:ATPase-coupled transmembrane transporter activity"/>
    <property type="evidence" value="ECO:0007669"/>
    <property type="project" value="TreeGrafter"/>
</dbReference>
<dbReference type="GO" id="GO:0005524">
    <property type="term" value="F:ATP binding"/>
    <property type="evidence" value="ECO:0007669"/>
    <property type="project" value="UniProtKB-KW"/>
</dbReference>
<reference evidence="3" key="1">
    <citation type="submission" date="2021-04" db="EMBL/GenBank/DDBJ databases">
        <authorList>
            <person name="Tunstrom K."/>
        </authorList>
    </citation>
    <scope>NUCLEOTIDE SEQUENCE</scope>
</reference>